<dbReference type="PANTHER" id="PTHR31387:SF0">
    <property type="entry name" value="TESTIS-EXPRESSED PROTEIN 19"/>
    <property type="match status" value="1"/>
</dbReference>
<sequence>MLLELVAIWEVDLAQADSWLLNLQAMAMVDGPAGTYLRHMSPRWIRRTPGQRWGVLLEPDVWVLQLQSAAPGQDLSPWRLSLLEISPAGYGAQLVPAGTALLLRGFSVLSYAPWHNTEAEEGDAAPGPEASPQGQGPGIAGTGSWGSRESLGPGGAPLFPAPQPEAQVTTRLPQATSDWEGQAAAPPQPGELLARAQGCGLWWENGAWPRY</sequence>
<feature type="region of interest" description="Disordered" evidence="1">
    <location>
        <begin position="118"/>
        <end position="191"/>
    </location>
</feature>
<dbReference type="GO" id="GO:0001890">
    <property type="term" value="P:placenta development"/>
    <property type="evidence" value="ECO:0007669"/>
    <property type="project" value="TreeGrafter"/>
</dbReference>
<evidence type="ECO:0000313" key="2">
    <source>
        <dbReference type="EMBL" id="KAK1330694.1"/>
    </source>
</evidence>
<dbReference type="GO" id="GO:0007283">
    <property type="term" value="P:spermatogenesis"/>
    <property type="evidence" value="ECO:0007669"/>
    <property type="project" value="TreeGrafter"/>
</dbReference>
<comment type="caution">
    <text evidence="2">The sequence shown here is derived from an EMBL/GenBank/DDBJ whole genome shotgun (WGS) entry which is preliminary data.</text>
</comment>
<protein>
    <submittedName>
        <fullName evidence="2">Uncharacterized protein</fullName>
    </submittedName>
</protein>
<dbReference type="AlphaFoldDB" id="A0AA40HGC7"/>
<dbReference type="Proteomes" id="UP001177744">
    <property type="component" value="Unassembled WGS sequence"/>
</dbReference>
<dbReference type="GO" id="GO:0005737">
    <property type="term" value="C:cytoplasm"/>
    <property type="evidence" value="ECO:0007669"/>
    <property type="project" value="TreeGrafter"/>
</dbReference>
<feature type="compositionally biased region" description="Gly residues" evidence="1">
    <location>
        <begin position="135"/>
        <end position="144"/>
    </location>
</feature>
<dbReference type="EMBL" id="JAULJE010000020">
    <property type="protein sequence ID" value="KAK1330694.1"/>
    <property type="molecule type" value="Genomic_DNA"/>
</dbReference>
<feature type="compositionally biased region" description="Polar residues" evidence="1">
    <location>
        <begin position="166"/>
        <end position="179"/>
    </location>
</feature>
<dbReference type="GO" id="GO:0005634">
    <property type="term" value="C:nucleus"/>
    <property type="evidence" value="ECO:0007669"/>
    <property type="project" value="TreeGrafter"/>
</dbReference>
<name>A0AA40HGC7_CNENI</name>
<reference evidence="2" key="1">
    <citation type="submission" date="2023-06" db="EMBL/GenBank/DDBJ databases">
        <title>Reference genome for the Northern bat (Eptesicus nilssonii), a most northern bat species.</title>
        <authorList>
            <person name="Laine V.N."/>
            <person name="Pulliainen A.T."/>
            <person name="Lilley T.M."/>
        </authorList>
    </citation>
    <scope>NUCLEOTIDE SEQUENCE</scope>
    <source>
        <strain evidence="2">BLF_Eptnil</strain>
        <tissue evidence="2">Kidney</tissue>
    </source>
</reference>
<dbReference type="PANTHER" id="PTHR31387">
    <property type="entry name" value="TESTIS-EXPRESSED PROTEIN 19"/>
    <property type="match status" value="1"/>
</dbReference>
<accession>A0AA40HGC7</accession>
<keyword evidence="3" id="KW-1185">Reference proteome</keyword>
<evidence type="ECO:0000256" key="1">
    <source>
        <dbReference type="SAM" id="MobiDB-lite"/>
    </source>
</evidence>
<dbReference type="InterPro" id="IPR029093">
    <property type="entry name" value="TEX19"/>
</dbReference>
<proteinExistence type="predicted"/>
<gene>
    <name evidence="2" type="ORF">QTO34_008632</name>
</gene>
<organism evidence="2 3">
    <name type="scientific">Cnephaeus nilssonii</name>
    <name type="common">Northern bat</name>
    <name type="synonym">Eptesicus nilssonii</name>
    <dbReference type="NCBI Taxonomy" id="3371016"/>
    <lineage>
        <taxon>Eukaryota</taxon>
        <taxon>Metazoa</taxon>
        <taxon>Chordata</taxon>
        <taxon>Craniata</taxon>
        <taxon>Vertebrata</taxon>
        <taxon>Euteleostomi</taxon>
        <taxon>Mammalia</taxon>
        <taxon>Eutheria</taxon>
        <taxon>Laurasiatheria</taxon>
        <taxon>Chiroptera</taxon>
        <taxon>Yangochiroptera</taxon>
        <taxon>Vespertilionidae</taxon>
        <taxon>Cnephaeus</taxon>
    </lineage>
</organism>
<dbReference type="GO" id="GO:0008584">
    <property type="term" value="P:male gonad development"/>
    <property type="evidence" value="ECO:0007669"/>
    <property type="project" value="TreeGrafter"/>
</dbReference>
<evidence type="ECO:0000313" key="3">
    <source>
        <dbReference type="Proteomes" id="UP001177744"/>
    </source>
</evidence>